<dbReference type="PROSITE" id="PS50862">
    <property type="entry name" value="AA_TRNA_LIGASE_II"/>
    <property type="match status" value="1"/>
</dbReference>
<evidence type="ECO:0000256" key="2">
    <source>
        <dbReference type="ARBA" id="ARBA00012815"/>
    </source>
</evidence>
<dbReference type="EMBL" id="JAFGDB010000029">
    <property type="protein sequence ID" value="MBN2067180.1"/>
    <property type="molecule type" value="Genomic_DNA"/>
</dbReference>
<proteinExistence type="inferred from homology"/>
<evidence type="ECO:0000256" key="4">
    <source>
        <dbReference type="ARBA" id="ARBA00022840"/>
    </source>
</evidence>
<dbReference type="PIRSF" id="PIRSF001549">
    <property type="entry name" value="His-tRNA_synth"/>
    <property type="match status" value="1"/>
</dbReference>
<keyword evidence="4" id="KW-0067">ATP-binding</keyword>
<comment type="catalytic activity">
    <reaction evidence="6">
        <text>tRNA(His) + L-histidine + ATP = L-histidyl-tRNA(His) + AMP + diphosphate + H(+)</text>
        <dbReference type="Rhea" id="RHEA:17313"/>
        <dbReference type="Rhea" id="RHEA-COMP:9665"/>
        <dbReference type="Rhea" id="RHEA-COMP:9689"/>
        <dbReference type="ChEBI" id="CHEBI:15378"/>
        <dbReference type="ChEBI" id="CHEBI:30616"/>
        <dbReference type="ChEBI" id="CHEBI:33019"/>
        <dbReference type="ChEBI" id="CHEBI:57595"/>
        <dbReference type="ChEBI" id="CHEBI:78442"/>
        <dbReference type="ChEBI" id="CHEBI:78527"/>
        <dbReference type="ChEBI" id="CHEBI:456215"/>
        <dbReference type="EC" id="6.1.1.21"/>
    </reaction>
</comment>
<comment type="caution">
    <text evidence="10">The sequence shown here is derived from an EMBL/GenBank/DDBJ whole genome shotgun (WGS) entry which is preliminary data.</text>
</comment>
<dbReference type="CDD" id="cd00773">
    <property type="entry name" value="HisRS-like_core"/>
    <property type="match status" value="1"/>
</dbReference>
<dbReference type="GO" id="GO:0005737">
    <property type="term" value="C:cytoplasm"/>
    <property type="evidence" value="ECO:0007669"/>
    <property type="project" value="UniProtKB-UniRule"/>
</dbReference>
<dbReference type="InterPro" id="IPR004516">
    <property type="entry name" value="HisRS/HisZ"/>
</dbReference>
<evidence type="ECO:0000256" key="3">
    <source>
        <dbReference type="ARBA" id="ARBA00022741"/>
    </source>
</evidence>
<dbReference type="InterPro" id="IPR015807">
    <property type="entry name" value="His-tRNA-ligase"/>
</dbReference>
<dbReference type="NCBIfam" id="TIGR00442">
    <property type="entry name" value="hisS"/>
    <property type="match status" value="1"/>
</dbReference>
<dbReference type="Gene3D" id="3.30.930.10">
    <property type="entry name" value="Bira Bifunctional Protein, Domain 2"/>
    <property type="match status" value="1"/>
</dbReference>
<dbReference type="EC" id="6.1.1.21" evidence="2 7"/>
<feature type="binding site" evidence="8">
    <location>
        <position position="126"/>
    </location>
    <ligand>
        <name>L-histidine</name>
        <dbReference type="ChEBI" id="CHEBI:57595"/>
    </ligand>
</feature>
<keyword evidence="5" id="KW-0648">Protein biosynthesis</keyword>
<evidence type="ECO:0000256" key="5">
    <source>
        <dbReference type="ARBA" id="ARBA00022917"/>
    </source>
</evidence>
<dbReference type="Pfam" id="PF13393">
    <property type="entry name" value="tRNA-synt_His"/>
    <property type="match status" value="1"/>
</dbReference>
<reference evidence="10" key="1">
    <citation type="submission" date="2021-01" db="EMBL/GenBank/DDBJ databases">
        <title>Active Sulfur Cycling in an Early Earth Analoge.</title>
        <authorList>
            <person name="Hahn C.R."/>
            <person name="Youssef N.H."/>
            <person name="Elshahed M."/>
        </authorList>
    </citation>
    <scope>NUCLEOTIDE SEQUENCE</scope>
    <source>
        <strain evidence="10">Zod_Metabat.1151</strain>
    </source>
</reference>
<keyword evidence="10" id="KW-0436">Ligase</keyword>
<name>A0A938YQU0_9ARCH</name>
<dbReference type="AlphaFoldDB" id="A0A938YQU0"/>
<gene>
    <name evidence="10" type="primary">hisS</name>
    <name evidence="10" type="ORF">JW744_01805</name>
</gene>
<feature type="binding site" evidence="8">
    <location>
        <position position="130"/>
    </location>
    <ligand>
        <name>L-histidine</name>
        <dbReference type="ChEBI" id="CHEBI:57595"/>
    </ligand>
</feature>
<dbReference type="InterPro" id="IPR041715">
    <property type="entry name" value="HisRS-like_core"/>
</dbReference>
<feature type="domain" description="Aminoacyl-transfer RNA synthetases class-II family profile" evidence="9">
    <location>
        <begin position="1"/>
        <end position="317"/>
    </location>
</feature>
<evidence type="ECO:0000256" key="8">
    <source>
        <dbReference type="PIRSR" id="PIRSR001549-1"/>
    </source>
</evidence>
<accession>A0A938YQU0</accession>
<feature type="binding site" evidence="8">
    <location>
        <begin position="83"/>
        <end position="85"/>
    </location>
    <ligand>
        <name>L-histidine</name>
        <dbReference type="ChEBI" id="CHEBI:57595"/>
    </ligand>
</feature>
<dbReference type="SUPFAM" id="SSF55681">
    <property type="entry name" value="Class II aaRS and biotin synthetases"/>
    <property type="match status" value="1"/>
</dbReference>
<dbReference type="PANTHER" id="PTHR11476:SF7">
    <property type="entry name" value="HISTIDINE--TRNA LIGASE"/>
    <property type="match status" value="1"/>
</dbReference>
<feature type="non-terminal residue" evidence="10">
    <location>
        <position position="353"/>
    </location>
</feature>
<dbReference type="GO" id="GO:0004821">
    <property type="term" value="F:histidine-tRNA ligase activity"/>
    <property type="evidence" value="ECO:0007669"/>
    <property type="project" value="UniProtKB-UniRule"/>
</dbReference>
<evidence type="ECO:0000256" key="1">
    <source>
        <dbReference type="ARBA" id="ARBA00008226"/>
    </source>
</evidence>
<evidence type="ECO:0000313" key="10">
    <source>
        <dbReference type="EMBL" id="MBN2067180.1"/>
    </source>
</evidence>
<dbReference type="Proteomes" id="UP000809243">
    <property type="component" value="Unassembled WGS sequence"/>
</dbReference>
<keyword evidence="3" id="KW-0547">Nucleotide-binding</keyword>
<dbReference type="InterPro" id="IPR006195">
    <property type="entry name" value="aa-tRNA-synth_II"/>
</dbReference>
<protein>
    <recommendedName>
        <fullName evidence="2 7">Histidine--tRNA ligase</fullName>
        <ecNumber evidence="2 7">6.1.1.21</ecNumber>
    </recommendedName>
</protein>
<feature type="binding site" evidence="8">
    <location>
        <begin position="267"/>
        <end position="268"/>
    </location>
    <ligand>
        <name>L-histidine</name>
        <dbReference type="ChEBI" id="CHEBI:57595"/>
    </ligand>
</feature>
<dbReference type="InterPro" id="IPR045864">
    <property type="entry name" value="aa-tRNA-synth_II/BPL/LPL"/>
</dbReference>
<feature type="binding site" evidence="8">
    <location>
        <position position="263"/>
    </location>
    <ligand>
        <name>L-histidine</name>
        <dbReference type="ChEBI" id="CHEBI:57595"/>
    </ligand>
</feature>
<dbReference type="PANTHER" id="PTHR11476">
    <property type="entry name" value="HISTIDYL-TRNA SYNTHETASE"/>
    <property type="match status" value="1"/>
</dbReference>
<evidence type="ECO:0000259" key="9">
    <source>
        <dbReference type="PROSITE" id="PS50862"/>
    </source>
</evidence>
<comment type="similarity">
    <text evidence="1">Belongs to the class-II aminoacyl-tRNA synthetase family.</text>
</comment>
<sequence>MAVENFQTVRGMQDFLPERAAKKQLVEDTCKAVFERYGFDPLETPVVEDFALLSKKGSGGEAIKDEIYYFKDKSGRELGLRFDLTVPLARVVATNKQLAKPFKRFQIGRVYRYDRPQEKRYREFTQADWDIVGSASTLSDFEAIAIAIDVMKELGFTEKDFSVEINNRKLLEEIALSCNVPQNKVVECFRCLDKLDKIGVNEVKKEMQKKGIDTQILGQLQSGGLEKLSLKDNGPLKELEALFIMLEENGLDKYASMNLCLARGLEYYTGMVFEVAVKDSPSVGGGGRYDKLVEMYGGSPNPAVGGSFGIERLVEALGKKLEAGTNTSIFVAAVGEKTQNRAIELTRQVRELD</sequence>
<feature type="binding site" evidence="8">
    <location>
        <position position="112"/>
    </location>
    <ligand>
        <name>L-histidine</name>
        <dbReference type="ChEBI" id="CHEBI:57595"/>
    </ligand>
</feature>
<evidence type="ECO:0000313" key="11">
    <source>
        <dbReference type="Proteomes" id="UP000809243"/>
    </source>
</evidence>
<dbReference type="GO" id="GO:0005524">
    <property type="term" value="F:ATP binding"/>
    <property type="evidence" value="ECO:0007669"/>
    <property type="project" value="UniProtKB-KW"/>
</dbReference>
<organism evidence="10 11">
    <name type="scientific">Candidatus Iainarchaeum sp</name>
    <dbReference type="NCBI Taxonomy" id="3101447"/>
    <lineage>
        <taxon>Archaea</taxon>
        <taxon>Candidatus Iainarchaeota</taxon>
        <taxon>Candidatus Iainarchaeia</taxon>
        <taxon>Candidatus Iainarchaeales</taxon>
        <taxon>Candidatus Iainarchaeaceae</taxon>
        <taxon>Candidatus Iainarchaeum</taxon>
    </lineage>
</organism>
<evidence type="ECO:0000256" key="6">
    <source>
        <dbReference type="ARBA" id="ARBA00047639"/>
    </source>
</evidence>
<evidence type="ECO:0000256" key="7">
    <source>
        <dbReference type="NCBIfam" id="TIGR00442"/>
    </source>
</evidence>
<dbReference type="GO" id="GO:0006427">
    <property type="term" value="P:histidyl-tRNA aminoacylation"/>
    <property type="evidence" value="ECO:0007669"/>
    <property type="project" value="UniProtKB-UniRule"/>
</dbReference>